<dbReference type="EMBL" id="BJZO01000044">
    <property type="protein sequence ID" value="GEO81688.1"/>
    <property type="molecule type" value="Genomic_DNA"/>
</dbReference>
<accession>A0A512H8D6</accession>
<dbReference type="OrthoDB" id="5574095at2"/>
<proteinExistence type="predicted"/>
<feature type="transmembrane region" description="Helical" evidence="1">
    <location>
        <begin position="202"/>
        <end position="223"/>
    </location>
</feature>
<comment type="caution">
    <text evidence="3">The sequence shown here is derived from an EMBL/GenBank/DDBJ whole genome shotgun (WGS) entry which is preliminary data.</text>
</comment>
<feature type="transmembrane region" description="Helical" evidence="1">
    <location>
        <begin position="168"/>
        <end position="190"/>
    </location>
</feature>
<dbReference type="PANTHER" id="PTHR42208:SF1">
    <property type="entry name" value="HEAVY METAL TRANSPORTER"/>
    <property type="match status" value="1"/>
</dbReference>
<organism evidence="3 4">
    <name type="scientific">Pararhodospirillum oryzae</name>
    <dbReference type="NCBI Taxonomy" id="478448"/>
    <lineage>
        <taxon>Bacteria</taxon>
        <taxon>Pseudomonadati</taxon>
        <taxon>Pseudomonadota</taxon>
        <taxon>Alphaproteobacteria</taxon>
        <taxon>Rhodospirillales</taxon>
        <taxon>Rhodospirillaceae</taxon>
        <taxon>Pararhodospirillum</taxon>
    </lineage>
</organism>
<sequence length="255" mass="25413">MDAAAALTALFEAGLAHCRSLDLDTSGPVVGALALAGLTGGLLHCTGMCGPFVLSQVAARLEAVPVSRLSERARWAGALLAPYHLGRLLTYTVLGAGSAALVGQGGSLLADQAVTRGLSAVLMGLAALLFLMHALPRLGVWLPLPRLPGPPARWIAPLMAAPTGGRGLLLGVILGFLPCGLLYGAVAGAASTADPVMGGLGMAAFAAGTVPGLVAVGLVGHLAGRRWQGAVARGAPLLLVLNALVLLVLAARALS</sequence>
<gene>
    <name evidence="3" type="ORF">ROR02_18190</name>
</gene>
<feature type="transmembrane region" description="Helical" evidence="1">
    <location>
        <begin position="28"/>
        <end position="54"/>
    </location>
</feature>
<dbReference type="PANTHER" id="PTHR42208">
    <property type="entry name" value="HEAVY METAL TRANSPORTER-RELATED"/>
    <property type="match status" value="1"/>
</dbReference>
<dbReference type="Proteomes" id="UP000321567">
    <property type="component" value="Unassembled WGS sequence"/>
</dbReference>
<keyword evidence="1" id="KW-0812">Transmembrane</keyword>
<keyword evidence="1" id="KW-0472">Membrane</keyword>
<dbReference type="InterPro" id="IPR039447">
    <property type="entry name" value="UreH-like_TM_dom"/>
</dbReference>
<feature type="transmembrane region" description="Helical" evidence="1">
    <location>
        <begin position="235"/>
        <end position="254"/>
    </location>
</feature>
<feature type="transmembrane region" description="Helical" evidence="1">
    <location>
        <begin position="75"/>
        <end position="94"/>
    </location>
</feature>
<evidence type="ECO:0000313" key="4">
    <source>
        <dbReference type="Proteomes" id="UP000321567"/>
    </source>
</evidence>
<evidence type="ECO:0000259" key="2">
    <source>
        <dbReference type="Pfam" id="PF13386"/>
    </source>
</evidence>
<evidence type="ECO:0000256" key="1">
    <source>
        <dbReference type="SAM" id="Phobius"/>
    </source>
</evidence>
<name>A0A512H8D6_9PROT</name>
<reference evidence="3 4" key="1">
    <citation type="submission" date="2019-07" db="EMBL/GenBank/DDBJ databases">
        <title>Whole genome shotgun sequence of Rhodospirillum oryzae NBRC 107573.</title>
        <authorList>
            <person name="Hosoyama A."/>
            <person name="Uohara A."/>
            <person name="Ohji S."/>
            <person name="Ichikawa N."/>
        </authorList>
    </citation>
    <scope>NUCLEOTIDE SEQUENCE [LARGE SCALE GENOMIC DNA]</scope>
    <source>
        <strain evidence="3 4">NBRC 107573</strain>
    </source>
</reference>
<feature type="domain" description="Urease accessory protein UreH-like transmembrane" evidence="2">
    <location>
        <begin position="33"/>
        <end position="243"/>
    </location>
</feature>
<feature type="transmembrane region" description="Helical" evidence="1">
    <location>
        <begin position="114"/>
        <end position="135"/>
    </location>
</feature>
<dbReference type="RefSeq" id="WP_147163714.1">
    <property type="nucleotide sequence ID" value="NZ_BJZO01000044.1"/>
</dbReference>
<keyword evidence="1" id="KW-1133">Transmembrane helix</keyword>
<protein>
    <submittedName>
        <fullName evidence="3">Membrane protein</fullName>
    </submittedName>
</protein>
<keyword evidence="4" id="KW-1185">Reference proteome</keyword>
<dbReference type="Pfam" id="PF13386">
    <property type="entry name" value="DsbD_2"/>
    <property type="match status" value="1"/>
</dbReference>
<dbReference type="AlphaFoldDB" id="A0A512H8D6"/>
<evidence type="ECO:0000313" key="3">
    <source>
        <dbReference type="EMBL" id="GEO81688.1"/>
    </source>
</evidence>